<dbReference type="FunFam" id="3.40.50.1000:FF:000022">
    <property type="entry name" value="Phosphoglycolate phosphatase"/>
    <property type="match status" value="1"/>
</dbReference>
<sequence length="227" mass="24256">MNVKDVRAVLFDLDGTLIDTVKGLTQLVNLMRKDFGKPPLSEEIVGRYIGKGMLVLVRRAMTESMDAPLDDQIYQLAVKSLFLHTEKGEYDKGTIYPGTKEVIQSLKKKGLKIAVVTNKPYNMMLEVLEQAGIKDLFDVIIGGDSASSPKPSGAPVLLACEKLGVEPGQAIMVGDSGNDSQSAKAAGVACLLVSTGWSEGIPLSEIAKRDGAEAIISTLSEVSKFIG</sequence>
<dbReference type="SFLD" id="SFLDG01135">
    <property type="entry name" value="C1.5.6:_HAD__Beta-PGM__Phospha"/>
    <property type="match status" value="1"/>
</dbReference>
<dbReference type="RefSeq" id="WP_160336286.1">
    <property type="nucleotide sequence ID" value="NZ_WSRP01000053.1"/>
</dbReference>
<reference evidence="8 9" key="1">
    <citation type="submission" date="2019-12" db="EMBL/GenBank/DDBJ databases">
        <title>Microbes associate with the intestines of laboratory mice.</title>
        <authorList>
            <person name="Navarre W."/>
            <person name="Wong E."/>
        </authorList>
    </citation>
    <scope>NUCLEOTIDE SEQUENCE [LARGE SCALE GENOMIC DNA]</scope>
    <source>
        <strain evidence="8 9">NM82_D38</strain>
    </source>
</reference>
<dbReference type="EC" id="3.1.3.18" evidence="5"/>
<dbReference type="InterPro" id="IPR023214">
    <property type="entry name" value="HAD_sf"/>
</dbReference>
<keyword evidence="9" id="KW-1185">Reference proteome</keyword>
<dbReference type="SFLD" id="SFLDG01129">
    <property type="entry name" value="C1.5:_HAD__Beta-PGM__Phosphata"/>
    <property type="match status" value="1"/>
</dbReference>
<gene>
    <name evidence="8" type="ORF">E5987_11815</name>
</gene>
<dbReference type="InterPro" id="IPR023198">
    <property type="entry name" value="PGP-like_dom2"/>
</dbReference>
<dbReference type="GO" id="GO:0008967">
    <property type="term" value="F:phosphoglycolate phosphatase activity"/>
    <property type="evidence" value="ECO:0007669"/>
    <property type="project" value="UniProtKB-EC"/>
</dbReference>
<evidence type="ECO:0000256" key="5">
    <source>
        <dbReference type="ARBA" id="ARBA00013078"/>
    </source>
</evidence>
<dbReference type="InterPro" id="IPR036412">
    <property type="entry name" value="HAD-like_sf"/>
</dbReference>
<dbReference type="EMBL" id="WSRP01000053">
    <property type="protein sequence ID" value="MVX57871.1"/>
    <property type="molecule type" value="Genomic_DNA"/>
</dbReference>
<comment type="catalytic activity">
    <reaction evidence="1">
        <text>2-phosphoglycolate + H2O = glycolate + phosphate</text>
        <dbReference type="Rhea" id="RHEA:14369"/>
        <dbReference type="ChEBI" id="CHEBI:15377"/>
        <dbReference type="ChEBI" id="CHEBI:29805"/>
        <dbReference type="ChEBI" id="CHEBI:43474"/>
        <dbReference type="ChEBI" id="CHEBI:58033"/>
        <dbReference type="EC" id="3.1.3.18"/>
    </reaction>
</comment>
<dbReference type="InterPro" id="IPR006439">
    <property type="entry name" value="HAD-SF_hydro_IA"/>
</dbReference>
<dbReference type="NCBIfam" id="TIGR01549">
    <property type="entry name" value="HAD-SF-IA-v1"/>
    <property type="match status" value="1"/>
</dbReference>
<dbReference type="InterPro" id="IPR050155">
    <property type="entry name" value="HAD-like_hydrolase_sf"/>
</dbReference>
<dbReference type="GO" id="GO:0005829">
    <property type="term" value="C:cytosol"/>
    <property type="evidence" value="ECO:0007669"/>
    <property type="project" value="TreeGrafter"/>
</dbReference>
<dbReference type="SFLD" id="SFLDS00003">
    <property type="entry name" value="Haloacid_Dehalogenase"/>
    <property type="match status" value="1"/>
</dbReference>
<comment type="function">
    <text evidence="7">Specifically catalyzes the dephosphorylation of 2-phosphoglycolate. Is involved in the dissimilation of the intracellular 2-phosphoglycolate formed during the DNA repair of 3'-phosphoglycolate ends, a major class of DNA lesions induced by oxidative stress.</text>
</comment>
<dbReference type="InterPro" id="IPR041492">
    <property type="entry name" value="HAD_2"/>
</dbReference>
<name>A0A6L6YQ57_9BURK</name>
<dbReference type="AlphaFoldDB" id="A0A6L6YQ57"/>
<organism evidence="8 9">
    <name type="scientific">Parasutterella muris</name>
    <dbReference type="NCBI Taxonomy" id="2565572"/>
    <lineage>
        <taxon>Bacteria</taxon>
        <taxon>Pseudomonadati</taxon>
        <taxon>Pseudomonadota</taxon>
        <taxon>Betaproteobacteria</taxon>
        <taxon>Burkholderiales</taxon>
        <taxon>Sutterellaceae</taxon>
        <taxon>Parasutterella</taxon>
    </lineage>
</organism>
<dbReference type="Gene3D" id="1.10.150.240">
    <property type="entry name" value="Putative phosphatase, domain 2"/>
    <property type="match status" value="1"/>
</dbReference>
<evidence type="ECO:0000256" key="7">
    <source>
        <dbReference type="ARBA" id="ARBA00059247"/>
    </source>
</evidence>
<dbReference type="SUPFAM" id="SSF56784">
    <property type="entry name" value="HAD-like"/>
    <property type="match status" value="1"/>
</dbReference>
<dbReference type="NCBIfam" id="TIGR01662">
    <property type="entry name" value="HAD-SF-IIIA"/>
    <property type="match status" value="1"/>
</dbReference>
<dbReference type="PRINTS" id="PR00413">
    <property type="entry name" value="HADHALOGNASE"/>
</dbReference>
<evidence type="ECO:0000256" key="1">
    <source>
        <dbReference type="ARBA" id="ARBA00000830"/>
    </source>
</evidence>
<dbReference type="Pfam" id="PF13419">
    <property type="entry name" value="HAD_2"/>
    <property type="match status" value="1"/>
</dbReference>
<proteinExistence type="inferred from homology"/>
<dbReference type="Gene3D" id="3.40.50.1000">
    <property type="entry name" value="HAD superfamily/HAD-like"/>
    <property type="match status" value="1"/>
</dbReference>
<dbReference type="PANTHER" id="PTHR43434">
    <property type="entry name" value="PHOSPHOGLYCOLATE PHOSPHATASE"/>
    <property type="match status" value="1"/>
</dbReference>
<keyword evidence="6" id="KW-0113">Calvin cycle</keyword>
<evidence type="ECO:0000256" key="2">
    <source>
        <dbReference type="ARBA" id="ARBA00004818"/>
    </source>
</evidence>
<evidence type="ECO:0000313" key="9">
    <source>
        <dbReference type="Proteomes" id="UP000472580"/>
    </source>
</evidence>
<keyword evidence="8" id="KW-0378">Hydrolase</keyword>
<dbReference type="InterPro" id="IPR006549">
    <property type="entry name" value="HAD-SF_hydro_IIIA"/>
</dbReference>
<dbReference type="OrthoDB" id="9807630at2"/>
<evidence type="ECO:0000256" key="4">
    <source>
        <dbReference type="ARBA" id="ARBA00011233"/>
    </source>
</evidence>
<dbReference type="PANTHER" id="PTHR43434:SF1">
    <property type="entry name" value="PHOSPHOGLYCOLATE PHOSPHATASE"/>
    <property type="match status" value="1"/>
</dbReference>
<comment type="caution">
    <text evidence="8">The sequence shown here is derived from an EMBL/GenBank/DDBJ whole genome shotgun (WGS) entry which is preliminary data.</text>
</comment>
<protein>
    <recommendedName>
        <fullName evidence="5">phosphoglycolate phosphatase</fullName>
        <ecNumber evidence="5">3.1.3.18</ecNumber>
    </recommendedName>
</protein>
<comment type="subunit">
    <text evidence="4">Homotrimer.</text>
</comment>
<dbReference type="Proteomes" id="UP000472580">
    <property type="component" value="Unassembled WGS sequence"/>
</dbReference>
<evidence type="ECO:0000256" key="6">
    <source>
        <dbReference type="ARBA" id="ARBA00022567"/>
    </source>
</evidence>
<comment type="similarity">
    <text evidence="3">Belongs to the HAD-like hydrolase superfamily. CbbY/CbbZ/Gph/YieH family.</text>
</comment>
<evidence type="ECO:0000313" key="8">
    <source>
        <dbReference type="EMBL" id="MVX57871.1"/>
    </source>
</evidence>
<dbReference type="NCBIfam" id="TIGR01509">
    <property type="entry name" value="HAD-SF-IA-v3"/>
    <property type="match status" value="1"/>
</dbReference>
<dbReference type="GO" id="GO:0019253">
    <property type="term" value="P:reductive pentose-phosphate cycle"/>
    <property type="evidence" value="ECO:0007669"/>
    <property type="project" value="UniProtKB-KW"/>
</dbReference>
<comment type="pathway">
    <text evidence="2">Organic acid metabolism; glycolate biosynthesis; glycolate from 2-phosphoglycolate: step 1/1.</text>
</comment>
<evidence type="ECO:0000256" key="3">
    <source>
        <dbReference type="ARBA" id="ARBA00006171"/>
    </source>
</evidence>
<accession>A0A6L6YQ57</accession>
<dbReference type="GO" id="GO:0006281">
    <property type="term" value="P:DNA repair"/>
    <property type="evidence" value="ECO:0007669"/>
    <property type="project" value="TreeGrafter"/>
</dbReference>